<dbReference type="Pfam" id="PF00503">
    <property type="entry name" value="G-alpha"/>
    <property type="match status" value="1"/>
</dbReference>
<dbReference type="GO" id="GO:0031683">
    <property type="term" value="F:G-protein beta/gamma-subunit complex binding"/>
    <property type="evidence" value="ECO:0007669"/>
    <property type="project" value="InterPro"/>
</dbReference>
<feature type="compositionally biased region" description="Low complexity" evidence="7">
    <location>
        <begin position="133"/>
        <end position="143"/>
    </location>
</feature>
<dbReference type="AlphaFoldDB" id="B0XB68"/>
<dbReference type="InterPro" id="IPR001019">
    <property type="entry name" value="Gprotein_alpha_su"/>
</dbReference>
<protein>
    <submittedName>
        <fullName evidence="8 9">GTP-binding protein (I) alpha subunit</fullName>
    </submittedName>
</protein>
<evidence type="ECO:0000313" key="9">
    <source>
        <dbReference type="EnsemblMetazoa" id="CPIJ016398-PA"/>
    </source>
</evidence>
<dbReference type="InParanoid" id="B0XB68"/>
<dbReference type="SUPFAM" id="SSF52540">
    <property type="entry name" value="P-loop containing nucleoside triphosphate hydrolases"/>
    <property type="match status" value="1"/>
</dbReference>
<evidence type="ECO:0000256" key="5">
    <source>
        <dbReference type="ARBA" id="ARBA00023224"/>
    </source>
</evidence>
<dbReference type="PROSITE" id="PS51882">
    <property type="entry name" value="G_ALPHA"/>
    <property type="match status" value="1"/>
</dbReference>
<dbReference type="EMBL" id="DS232615">
    <property type="protein sequence ID" value="EDS44121.1"/>
    <property type="molecule type" value="Genomic_DNA"/>
</dbReference>
<evidence type="ECO:0000313" key="10">
    <source>
        <dbReference type="Proteomes" id="UP000002320"/>
    </source>
</evidence>
<keyword evidence="3 6" id="KW-0342">GTP-binding</keyword>
<dbReference type="InterPro" id="IPR027417">
    <property type="entry name" value="P-loop_NTPase"/>
</dbReference>
<dbReference type="STRING" id="7176.B0XB68"/>
<dbReference type="PANTHER" id="PTHR10218:SF227">
    <property type="entry name" value="G PROTEIN ALPHA I SUBUNIT"/>
    <property type="match status" value="1"/>
</dbReference>
<evidence type="ECO:0000256" key="7">
    <source>
        <dbReference type="SAM" id="MobiDB-lite"/>
    </source>
</evidence>
<gene>
    <name evidence="9" type="primary">6050248</name>
    <name evidence="8" type="ORF">CpipJ_CPIJ016398</name>
</gene>
<dbReference type="VEuPathDB" id="VectorBase:CPIJ016398"/>
<reference evidence="9" key="2">
    <citation type="submission" date="2021-02" db="UniProtKB">
        <authorList>
            <consortium name="EnsemblMetazoa"/>
        </authorList>
    </citation>
    <scope>IDENTIFICATION</scope>
    <source>
        <strain evidence="9">JHB</strain>
    </source>
</reference>
<accession>B0XB68</accession>
<dbReference type="EnsemblMetazoa" id="CPIJ016398-RA">
    <property type="protein sequence ID" value="CPIJ016398-PA"/>
    <property type="gene ID" value="CPIJ016398"/>
</dbReference>
<keyword evidence="1" id="KW-0519">Myristate</keyword>
<dbReference type="GO" id="GO:0005525">
    <property type="term" value="F:GTP binding"/>
    <property type="evidence" value="ECO:0007669"/>
    <property type="project" value="UniProtKB-KW"/>
</dbReference>
<evidence type="ECO:0000256" key="3">
    <source>
        <dbReference type="ARBA" id="ARBA00023134"/>
    </source>
</evidence>
<keyword evidence="2 6" id="KW-0547">Nucleotide-binding</keyword>
<keyword evidence="4" id="KW-0564">Palmitate</keyword>
<dbReference type="GO" id="GO:0005834">
    <property type="term" value="C:heterotrimeric G-protein complex"/>
    <property type="evidence" value="ECO:0007669"/>
    <property type="project" value="TreeGrafter"/>
</dbReference>
<feature type="region of interest" description="Disordered" evidence="7">
    <location>
        <begin position="116"/>
        <end position="153"/>
    </location>
</feature>
<evidence type="ECO:0000256" key="1">
    <source>
        <dbReference type="ARBA" id="ARBA00022707"/>
    </source>
</evidence>
<dbReference type="HOGENOM" id="CLU_947494_0_0_1"/>
<keyword evidence="5" id="KW-0807">Transducer</keyword>
<dbReference type="eggNOG" id="KOG0082">
    <property type="taxonomic scope" value="Eukaryota"/>
</dbReference>
<evidence type="ECO:0000256" key="2">
    <source>
        <dbReference type="ARBA" id="ARBA00022741"/>
    </source>
</evidence>
<reference evidence="8" key="1">
    <citation type="submission" date="2007-03" db="EMBL/GenBank/DDBJ databases">
        <title>Annotation of Culex pipiens quinquefasciatus.</title>
        <authorList>
            <consortium name="The Broad Institute Genome Sequencing Platform"/>
            <person name="Atkinson P.W."/>
            <person name="Hemingway J."/>
            <person name="Christensen B.M."/>
            <person name="Higgs S."/>
            <person name="Kodira C."/>
            <person name="Hannick L."/>
            <person name="Megy K."/>
            <person name="O'Leary S."/>
            <person name="Pearson M."/>
            <person name="Haas B.J."/>
            <person name="Mauceli E."/>
            <person name="Wortman J.R."/>
            <person name="Lee N.H."/>
            <person name="Guigo R."/>
            <person name="Stanke M."/>
            <person name="Alvarado L."/>
            <person name="Amedeo P."/>
            <person name="Antoine C.H."/>
            <person name="Arensburger P."/>
            <person name="Bidwell S.L."/>
            <person name="Crawford M."/>
            <person name="Camaro F."/>
            <person name="Devon K."/>
            <person name="Engels R."/>
            <person name="Hammond M."/>
            <person name="Howarth C."/>
            <person name="Koehrsen M."/>
            <person name="Lawson D."/>
            <person name="Montgomery P."/>
            <person name="Nene V."/>
            <person name="Nusbaum C."/>
            <person name="Puiu D."/>
            <person name="Romero-Severson J."/>
            <person name="Severson D.W."/>
            <person name="Shumway M."/>
            <person name="Sisk P."/>
            <person name="Stolte C."/>
            <person name="Zeng Q."/>
            <person name="Eisenstadt E."/>
            <person name="Fraser-Liggett C."/>
            <person name="Strausberg R."/>
            <person name="Galagan J."/>
            <person name="Birren B."/>
            <person name="Collins F.H."/>
        </authorList>
    </citation>
    <scope>NUCLEOTIDE SEQUENCE [LARGE SCALE GENOMIC DNA]</scope>
    <source>
        <strain evidence="8">JHB</strain>
    </source>
</reference>
<evidence type="ECO:0000256" key="4">
    <source>
        <dbReference type="ARBA" id="ARBA00023139"/>
    </source>
</evidence>
<dbReference type="GO" id="GO:0007188">
    <property type="term" value="P:adenylate cyclase-modulating G protein-coupled receptor signaling pathway"/>
    <property type="evidence" value="ECO:0007669"/>
    <property type="project" value="TreeGrafter"/>
</dbReference>
<keyword evidence="4" id="KW-0449">Lipoprotein</keyword>
<dbReference type="FunFam" id="3.40.50.300:FF:004760">
    <property type="entry name" value="Guanine nucleotide-binding protein G(k) subunit alpha"/>
    <property type="match status" value="1"/>
</dbReference>
<dbReference type="PANTHER" id="PTHR10218">
    <property type="entry name" value="GTP-BINDING PROTEIN ALPHA SUBUNIT"/>
    <property type="match status" value="1"/>
</dbReference>
<keyword evidence="10" id="KW-1185">Reference proteome</keyword>
<sequence length="294" mass="33029">MWGSNTYEEASSYIRMKFENLNKRKDQKEIYTHLTCATDTTNIQFVFDAVSDVIIKNNLKDCVQLGSAEENLLTSYTIMHGYVFPASVTAAVGESVHLKVLLSMNEEDRCLYREPGSTEDIDVHGSTRRRRTTVVPTTNSSTTKQQFSSDSRSVDPNECGIKVLNINHEDAGFWRLTLARGTTLIRGVTLVNVIDVPTVPNPSDRDSITGLEEVTPTGTDYCYVLRDTETQGRDVPMYEQCSLKVTSMDPTGNGQWNVIAGVRGYMREMQFAINIEHRAPARTVQPHKFGRQIC</sequence>
<evidence type="ECO:0000313" key="8">
    <source>
        <dbReference type="EMBL" id="EDS44121.1"/>
    </source>
</evidence>
<dbReference type="GO" id="GO:0005737">
    <property type="term" value="C:cytoplasm"/>
    <property type="evidence" value="ECO:0007669"/>
    <property type="project" value="TreeGrafter"/>
</dbReference>
<dbReference type="Gene3D" id="3.40.50.300">
    <property type="entry name" value="P-loop containing nucleotide triphosphate hydrolases"/>
    <property type="match status" value="1"/>
</dbReference>
<organism>
    <name type="scientific">Culex quinquefasciatus</name>
    <name type="common">Southern house mosquito</name>
    <name type="synonym">Culex pungens</name>
    <dbReference type="NCBI Taxonomy" id="7176"/>
    <lineage>
        <taxon>Eukaryota</taxon>
        <taxon>Metazoa</taxon>
        <taxon>Ecdysozoa</taxon>
        <taxon>Arthropoda</taxon>
        <taxon>Hexapoda</taxon>
        <taxon>Insecta</taxon>
        <taxon>Pterygota</taxon>
        <taxon>Neoptera</taxon>
        <taxon>Endopterygota</taxon>
        <taxon>Diptera</taxon>
        <taxon>Nematocera</taxon>
        <taxon>Culicoidea</taxon>
        <taxon>Culicidae</taxon>
        <taxon>Culicinae</taxon>
        <taxon>Culicini</taxon>
        <taxon>Culex</taxon>
        <taxon>Culex</taxon>
    </lineage>
</organism>
<dbReference type="GO" id="GO:0001664">
    <property type="term" value="F:G protein-coupled receptor binding"/>
    <property type="evidence" value="ECO:0007669"/>
    <property type="project" value="TreeGrafter"/>
</dbReference>
<dbReference type="KEGG" id="cqu:CpipJ_CPIJ016398"/>
<evidence type="ECO:0000256" key="6">
    <source>
        <dbReference type="PIRSR" id="PIRSR601019-1"/>
    </source>
</evidence>
<dbReference type="Proteomes" id="UP000002320">
    <property type="component" value="Unassembled WGS sequence"/>
</dbReference>
<proteinExistence type="predicted"/>
<feature type="binding site" evidence="6">
    <location>
        <position position="37"/>
    </location>
    <ligand>
        <name>GTP</name>
        <dbReference type="ChEBI" id="CHEBI:37565"/>
    </ligand>
</feature>
<name>B0XB68_CULQU</name>
<dbReference type="GO" id="GO:0003924">
    <property type="term" value="F:GTPase activity"/>
    <property type="evidence" value="ECO:0007669"/>
    <property type="project" value="InterPro"/>
</dbReference>